<dbReference type="Proteomes" id="UP000611521">
    <property type="component" value="Unassembled WGS sequence"/>
</dbReference>
<proteinExistence type="predicted"/>
<dbReference type="RefSeq" id="WP_191713330.1">
    <property type="nucleotide sequence ID" value="NZ_JACSPX010000003.1"/>
</dbReference>
<dbReference type="EMBL" id="JACSPX010000003">
    <property type="protein sequence ID" value="MBD8013053.1"/>
    <property type="molecule type" value="Genomic_DNA"/>
</dbReference>
<dbReference type="Pfam" id="PF00072">
    <property type="entry name" value="Response_reg"/>
    <property type="match status" value="1"/>
</dbReference>
<organism evidence="8 9">
    <name type="scientific">Microbacterium commune</name>
    <dbReference type="NCBI Taxonomy" id="2762219"/>
    <lineage>
        <taxon>Bacteria</taxon>
        <taxon>Bacillati</taxon>
        <taxon>Actinomycetota</taxon>
        <taxon>Actinomycetes</taxon>
        <taxon>Micrococcales</taxon>
        <taxon>Microbacteriaceae</taxon>
        <taxon>Microbacterium</taxon>
    </lineage>
</organism>
<evidence type="ECO:0000256" key="1">
    <source>
        <dbReference type="ARBA" id="ARBA00022553"/>
    </source>
</evidence>
<dbReference type="CDD" id="cd17535">
    <property type="entry name" value="REC_NarL-like"/>
    <property type="match status" value="1"/>
</dbReference>
<dbReference type="InterPro" id="IPR016032">
    <property type="entry name" value="Sig_transdc_resp-reg_C-effctor"/>
</dbReference>
<feature type="modified residue" description="4-aspartylphosphate" evidence="5">
    <location>
        <position position="54"/>
    </location>
</feature>
<dbReference type="InterPro" id="IPR000792">
    <property type="entry name" value="Tscrpt_reg_LuxR_C"/>
</dbReference>
<dbReference type="InterPro" id="IPR039420">
    <property type="entry name" value="WalR-like"/>
</dbReference>
<dbReference type="SUPFAM" id="SSF46894">
    <property type="entry name" value="C-terminal effector domain of the bipartite response regulators"/>
    <property type="match status" value="1"/>
</dbReference>
<dbReference type="PRINTS" id="PR00038">
    <property type="entry name" value="HTHLUXR"/>
</dbReference>
<keyword evidence="3" id="KW-0238">DNA-binding</keyword>
<reference evidence="8 9" key="1">
    <citation type="submission" date="2020-08" db="EMBL/GenBank/DDBJ databases">
        <title>A Genomic Blueprint of the Chicken Gut Microbiome.</title>
        <authorList>
            <person name="Gilroy R."/>
            <person name="Ravi A."/>
            <person name="Getino M."/>
            <person name="Pursley I."/>
            <person name="Horton D.L."/>
            <person name="Alikhan N.-F."/>
            <person name="Baker D."/>
            <person name="Gharbi K."/>
            <person name="Hall N."/>
            <person name="Watson M."/>
            <person name="Adriaenssens E.M."/>
            <person name="Foster-Nyarko E."/>
            <person name="Jarju S."/>
            <person name="Secka A."/>
            <person name="Antonio M."/>
            <person name="Oren A."/>
            <person name="Chaudhuri R."/>
            <person name="La Ragione R.M."/>
            <person name="Hildebrand F."/>
            <person name="Pallen M.J."/>
        </authorList>
    </citation>
    <scope>NUCLEOTIDE SEQUENCE [LARGE SCALE GENOMIC DNA]</scope>
    <source>
        <strain evidence="8 9">Re1</strain>
    </source>
</reference>
<evidence type="ECO:0000259" key="6">
    <source>
        <dbReference type="PROSITE" id="PS50043"/>
    </source>
</evidence>
<dbReference type="InterPro" id="IPR011006">
    <property type="entry name" value="CheY-like_superfamily"/>
</dbReference>
<comment type="caution">
    <text evidence="8">The sequence shown here is derived from an EMBL/GenBank/DDBJ whole genome shotgun (WGS) entry which is preliminary data.</text>
</comment>
<feature type="domain" description="Response regulatory" evidence="7">
    <location>
        <begin position="3"/>
        <end position="119"/>
    </location>
</feature>
<dbReference type="PROSITE" id="PS50110">
    <property type="entry name" value="RESPONSE_REGULATORY"/>
    <property type="match status" value="1"/>
</dbReference>
<name>A0ABR8W7R7_9MICO</name>
<evidence type="ECO:0000313" key="8">
    <source>
        <dbReference type="EMBL" id="MBD8013053.1"/>
    </source>
</evidence>
<sequence length="224" mass="24513">MLRVFLVDDHEVVRRGVAELLASQPDMELVGEAATYREALGRVAATLPDVAVLDVQLPDGNGAELCREIRQRHPRVRCLMFTAFDDDDAVFASILADASGYLLKSAHGVDLVHAIQRIAAGHRLINPVAAQRAAQQMRAMAADDPRFGSLGLRERQILALIADGLTNRLIADRLGLAEKTVKNYVSTMLAKLGLEHRTQAALFENDRKHAQMDAQIAGRSVPHP</sequence>
<evidence type="ECO:0000256" key="3">
    <source>
        <dbReference type="ARBA" id="ARBA00023125"/>
    </source>
</evidence>
<dbReference type="PANTHER" id="PTHR43214">
    <property type="entry name" value="TWO-COMPONENT RESPONSE REGULATOR"/>
    <property type="match status" value="1"/>
</dbReference>
<keyword evidence="2" id="KW-0805">Transcription regulation</keyword>
<keyword evidence="4" id="KW-0804">Transcription</keyword>
<evidence type="ECO:0000256" key="2">
    <source>
        <dbReference type="ARBA" id="ARBA00023015"/>
    </source>
</evidence>
<dbReference type="PANTHER" id="PTHR43214:SF24">
    <property type="entry name" value="TRANSCRIPTIONAL REGULATORY PROTEIN NARL-RELATED"/>
    <property type="match status" value="1"/>
</dbReference>
<dbReference type="SUPFAM" id="SSF52172">
    <property type="entry name" value="CheY-like"/>
    <property type="match status" value="1"/>
</dbReference>
<dbReference type="PROSITE" id="PS50043">
    <property type="entry name" value="HTH_LUXR_2"/>
    <property type="match status" value="1"/>
</dbReference>
<dbReference type="Pfam" id="PF00196">
    <property type="entry name" value="GerE"/>
    <property type="match status" value="1"/>
</dbReference>
<evidence type="ECO:0000259" key="7">
    <source>
        <dbReference type="PROSITE" id="PS50110"/>
    </source>
</evidence>
<accession>A0ABR8W7R7</accession>
<evidence type="ECO:0000256" key="5">
    <source>
        <dbReference type="PROSITE-ProRule" id="PRU00169"/>
    </source>
</evidence>
<gene>
    <name evidence="8" type="ORF">H9633_12200</name>
</gene>
<evidence type="ECO:0000313" key="9">
    <source>
        <dbReference type="Proteomes" id="UP000611521"/>
    </source>
</evidence>
<evidence type="ECO:0000256" key="4">
    <source>
        <dbReference type="ARBA" id="ARBA00023163"/>
    </source>
</evidence>
<feature type="domain" description="HTH luxR-type" evidence="6">
    <location>
        <begin position="143"/>
        <end position="208"/>
    </location>
</feature>
<dbReference type="InterPro" id="IPR058245">
    <property type="entry name" value="NreC/VraR/RcsB-like_REC"/>
</dbReference>
<dbReference type="Gene3D" id="3.40.50.2300">
    <property type="match status" value="1"/>
</dbReference>
<dbReference type="InterPro" id="IPR001789">
    <property type="entry name" value="Sig_transdc_resp-reg_receiver"/>
</dbReference>
<keyword evidence="1 5" id="KW-0597">Phosphoprotein</keyword>
<dbReference type="SMART" id="SM00448">
    <property type="entry name" value="REC"/>
    <property type="match status" value="1"/>
</dbReference>
<dbReference type="CDD" id="cd06170">
    <property type="entry name" value="LuxR_C_like"/>
    <property type="match status" value="1"/>
</dbReference>
<keyword evidence="9" id="KW-1185">Reference proteome</keyword>
<dbReference type="SMART" id="SM00421">
    <property type="entry name" value="HTH_LUXR"/>
    <property type="match status" value="1"/>
</dbReference>
<protein>
    <submittedName>
        <fullName evidence="8">Response regulator transcription factor</fullName>
    </submittedName>
</protein>